<keyword evidence="2" id="KW-0238">DNA-binding</keyword>
<dbReference type="InterPro" id="IPR011008">
    <property type="entry name" value="Dimeric_a/b-barrel"/>
</dbReference>
<dbReference type="PRINTS" id="PR00033">
    <property type="entry name" value="HTHASNC"/>
</dbReference>
<dbReference type="SUPFAM" id="SSF54909">
    <property type="entry name" value="Dimeric alpha+beta barrel"/>
    <property type="match status" value="1"/>
</dbReference>
<dbReference type="Proteomes" id="UP000676409">
    <property type="component" value="Chromosome"/>
</dbReference>
<evidence type="ECO:0000256" key="1">
    <source>
        <dbReference type="ARBA" id="ARBA00023015"/>
    </source>
</evidence>
<keyword evidence="1" id="KW-0805">Transcription regulation</keyword>
<evidence type="ECO:0000313" key="5">
    <source>
        <dbReference type="EMBL" id="QUD88783.1"/>
    </source>
</evidence>
<dbReference type="InterPro" id="IPR011991">
    <property type="entry name" value="ArsR-like_HTH"/>
</dbReference>
<evidence type="ECO:0000256" key="2">
    <source>
        <dbReference type="ARBA" id="ARBA00023125"/>
    </source>
</evidence>
<proteinExistence type="predicted"/>
<evidence type="ECO:0000259" key="4">
    <source>
        <dbReference type="PROSITE" id="PS50956"/>
    </source>
</evidence>
<dbReference type="InterPro" id="IPR019887">
    <property type="entry name" value="Tscrpt_reg_AsnC/Lrp_C"/>
</dbReference>
<dbReference type="PANTHER" id="PTHR30154:SF34">
    <property type="entry name" value="TRANSCRIPTIONAL REGULATOR AZLB"/>
    <property type="match status" value="1"/>
</dbReference>
<dbReference type="RefSeq" id="WP_211938833.1">
    <property type="nucleotide sequence ID" value="NZ_CP073078.1"/>
</dbReference>
<protein>
    <submittedName>
        <fullName evidence="5">Lrp/AsnC family transcriptional regulator</fullName>
    </submittedName>
</protein>
<dbReference type="GO" id="GO:0005829">
    <property type="term" value="C:cytosol"/>
    <property type="evidence" value="ECO:0007669"/>
    <property type="project" value="TreeGrafter"/>
</dbReference>
<dbReference type="InterPro" id="IPR036390">
    <property type="entry name" value="WH_DNA-bd_sf"/>
</dbReference>
<dbReference type="SMART" id="SM00344">
    <property type="entry name" value="HTH_ASNC"/>
    <property type="match status" value="1"/>
</dbReference>
<dbReference type="Pfam" id="PF01037">
    <property type="entry name" value="AsnC_trans_reg"/>
    <property type="match status" value="1"/>
</dbReference>
<feature type="domain" description="HTH asnC-type" evidence="4">
    <location>
        <begin position="25"/>
        <end position="88"/>
    </location>
</feature>
<evidence type="ECO:0000256" key="3">
    <source>
        <dbReference type="ARBA" id="ARBA00023163"/>
    </source>
</evidence>
<keyword evidence="3" id="KW-0804">Transcription</keyword>
<dbReference type="GO" id="GO:0043565">
    <property type="term" value="F:sequence-specific DNA binding"/>
    <property type="evidence" value="ECO:0007669"/>
    <property type="project" value="InterPro"/>
</dbReference>
<organism evidence="5 6">
    <name type="scientific">Phenylobacterium montanum</name>
    <dbReference type="NCBI Taxonomy" id="2823693"/>
    <lineage>
        <taxon>Bacteria</taxon>
        <taxon>Pseudomonadati</taxon>
        <taxon>Pseudomonadota</taxon>
        <taxon>Alphaproteobacteria</taxon>
        <taxon>Caulobacterales</taxon>
        <taxon>Caulobacteraceae</taxon>
        <taxon>Phenylobacterium</taxon>
    </lineage>
</organism>
<dbReference type="Pfam" id="PF13412">
    <property type="entry name" value="HTH_24"/>
    <property type="match status" value="1"/>
</dbReference>
<accession>A0A975G0B8</accession>
<dbReference type="InterPro" id="IPR019888">
    <property type="entry name" value="Tscrpt_reg_AsnC-like"/>
</dbReference>
<dbReference type="EMBL" id="CP073078">
    <property type="protein sequence ID" value="QUD88783.1"/>
    <property type="molecule type" value="Genomic_DNA"/>
</dbReference>
<dbReference type="GO" id="GO:0043200">
    <property type="term" value="P:response to amino acid"/>
    <property type="evidence" value="ECO:0007669"/>
    <property type="project" value="TreeGrafter"/>
</dbReference>
<dbReference type="PROSITE" id="PS00519">
    <property type="entry name" value="HTH_ASNC_1"/>
    <property type="match status" value="1"/>
</dbReference>
<dbReference type="SUPFAM" id="SSF46785">
    <property type="entry name" value="Winged helix' DNA-binding domain"/>
    <property type="match status" value="1"/>
</dbReference>
<dbReference type="GO" id="GO:0006355">
    <property type="term" value="P:regulation of DNA-templated transcription"/>
    <property type="evidence" value="ECO:0007669"/>
    <property type="project" value="UniProtKB-ARBA"/>
</dbReference>
<dbReference type="PROSITE" id="PS50956">
    <property type="entry name" value="HTH_ASNC_2"/>
    <property type="match status" value="1"/>
</dbReference>
<reference evidence="5" key="1">
    <citation type="submission" date="2021-04" db="EMBL/GenBank/DDBJ databases">
        <title>The complete genome sequence of Caulobacter sp. S6.</title>
        <authorList>
            <person name="Tang Y."/>
            <person name="Ouyang W."/>
            <person name="Liu Q."/>
            <person name="Huang B."/>
            <person name="Guo Z."/>
            <person name="Lei P."/>
        </authorList>
    </citation>
    <scope>NUCLEOTIDE SEQUENCE</scope>
    <source>
        <strain evidence="5">S6</strain>
    </source>
</reference>
<dbReference type="Gene3D" id="3.30.70.920">
    <property type="match status" value="1"/>
</dbReference>
<dbReference type="InterPro" id="IPR019885">
    <property type="entry name" value="Tscrpt_reg_HTH_AsnC-type_CS"/>
</dbReference>
<dbReference type="PANTHER" id="PTHR30154">
    <property type="entry name" value="LEUCINE-RESPONSIVE REGULATORY PROTEIN"/>
    <property type="match status" value="1"/>
</dbReference>
<gene>
    <name evidence="5" type="ORF">KCG34_02530</name>
</gene>
<sequence>MSDRRTALPRNVNAPARHQAADSFVDDRDLKILALLQAQGRISNQDLAGAVNLSPSAALQRVRRLEAAGLIRGYHAEIDVEQLRPVLTVFAEVTLTSHFPDDFARFEAELAAIPEVVAAHQISGAYDYLLEVTVSDINSWRQLADQLLGAELGVAKITTTVKMKTAKPFRGYPI</sequence>
<dbReference type="Gene3D" id="1.10.10.10">
    <property type="entry name" value="Winged helix-like DNA-binding domain superfamily/Winged helix DNA-binding domain"/>
    <property type="match status" value="1"/>
</dbReference>
<dbReference type="InterPro" id="IPR036388">
    <property type="entry name" value="WH-like_DNA-bd_sf"/>
</dbReference>
<keyword evidence="6" id="KW-1185">Reference proteome</keyword>
<evidence type="ECO:0000313" key="6">
    <source>
        <dbReference type="Proteomes" id="UP000676409"/>
    </source>
</evidence>
<dbReference type="InterPro" id="IPR000485">
    <property type="entry name" value="AsnC-type_HTH_dom"/>
</dbReference>
<name>A0A975G0B8_9CAUL</name>
<dbReference type="KEGG" id="caul:KCG34_02530"/>
<dbReference type="AlphaFoldDB" id="A0A975G0B8"/>
<dbReference type="CDD" id="cd00090">
    <property type="entry name" value="HTH_ARSR"/>
    <property type="match status" value="1"/>
</dbReference>